<feature type="compositionally biased region" description="Polar residues" evidence="3">
    <location>
        <begin position="138"/>
        <end position="148"/>
    </location>
</feature>
<feature type="compositionally biased region" description="Basic and acidic residues" evidence="3">
    <location>
        <begin position="149"/>
        <end position="163"/>
    </location>
</feature>
<name>A0A2A2JGI3_9BILA</name>
<proteinExistence type="inferred from homology"/>
<gene>
    <name evidence="5" type="ORF">WR25_25432</name>
</gene>
<dbReference type="STRING" id="2018661.A0A2A2JGI3"/>
<dbReference type="OrthoDB" id="5782309at2759"/>
<evidence type="ECO:0000256" key="1">
    <source>
        <dbReference type="ARBA" id="ARBA00005736"/>
    </source>
</evidence>
<dbReference type="Gene3D" id="3.40.1350.150">
    <property type="match status" value="1"/>
</dbReference>
<dbReference type="GO" id="GO:0000379">
    <property type="term" value="P:tRNA-type intron splice site recognition and cleavage"/>
    <property type="evidence" value="ECO:0007669"/>
    <property type="project" value="TreeGrafter"/>
</dbReference>
<keyword evidence="2" id="KW-0819">tRNA processing</keyword>
<evidence type="ECO:0000256" key="2">
    <source>
        <dbReference type="ARBA" id="ARBA00022694"/>
    </source>
</evidence>
<sequence length="327" mass="37215">MKEETEVVQENGELGDEAKNIGKGVGVRTIKLKGTPLIEFNLEDNRLIVERICGKHLTNMGKPLGKGVELQAEEAVYMLENGIGLITMKGKYLNLAEAYHFVLQRCNVPFYEYSVYSMLKKHGFVVKRCKLLHQANQKPTTSNDFDTNQQKEETLNGEKSDEKWPNLETGAGLTLRSEALKHLFGQTDGVKIEYTGLMYSPKIRLLNKKPCRPEWLPCLESIKQVDNWKTWRDKRKRMMNKKMEQGKKAPTPVAPAAHFDVFVPVTYTHSYPGEPLFRVKCHNMASGPLDLPSIIFDCERLIVGIFDRGMVNFLEITGEPVDLSLIR</sequence>
<protein>
    <recommendedName>
        <fullName evidence="4">tRNA-splicing endonuclease subunit Sen54 N-terminal domain-containing protein</fullName>
    </recommendedName>
</protein>
<feature type="domain" description="tRNA-splicing endonuclease subunit Sen54 N-terminal" evidence="4">
    <location>
        <begin position="28"/>
        <end position="82"/>
    </location>
</feature>
<keyword evidence="6" id="KW-1185">Reference proteome</keyword>
<feature type="region of interest" description="Disordered" evidence="3">
    <location>
        <begin position="138"/>
        <end position="163"/>
    </location>
</feature>
<reference evidence="5 6" key="1">
    <citation type="journal article" date="2017" name="Curr. Biol.">
        <title>Genome architecture and evolution of a unichromosomal asexual nematode.</title>
        <authorList>
            <person name="Fradin H."/>
            <person name="Zegar C."/>
            <person name="Gutwein M."/>
            <person name="Lucas J."/>
            <person name="Kovtun M."/>
            <person name="Corcoran D."/>
            <person name="Baugh L.R."/>
            <person name="Kiontke K."/>
            <person name="Gunsalus K."/>
            <person name="Fitch D.H."/>
            <person name="Piano F."/>
        </authorList>
    </citation>
    <scope>NUCLEOTIDE SEQUENCE [LARGE SCALE GENOMIC DNA]</scope>
    <source>
        <strain evidence="5">PF1309</strain>
    </source>
</reference>
<dbReference type="PANTHER" id="PTHR21027">
    <property type="entry name" value="TRNA-SPLICING ENDONUCLEASE SUBUNIT SEN54"/>
    <property type="match status" value="1"/>
</dbReference>
<accession>A0A2A2JGI3</accession>
<dbReference type="InterPro" id="IPR024336">
    <property type="entry name" value="tRNA_splic_suSen54_N"/>
</dbReference>
<evidence type="ECO:0000256" key="3">
    <source>
        <dbReference type="SAM" id="MobiDB-lite"/>
    </source>
</evidence>
<dbReference type="Pfam" id="PF12928">
    <property type="entry name" value="tRNA_int_end_N2"/>
    <property type="match status" value="1"/>
</dbReference>
<evidence type="ECO:0000313" key="5">
    <source>
        <dbReference type="EMBL" id="PAV60767.1"/>
    </source>
</evidence>
<comment type="caution">
    <text evidence="5">The sequence shown here is derived from an EMBL/GenBank/DDBJ whole genome shotgun (WGS) entry which is preliminary data.</text>
</comment>
<comment type="similarity">
    <text evidence="1">Belongs to the SEN54 family.</text>
</comment>
<dbReference type="GO" id="GO:0000214">
    <property type="term" value="C:tRNA-intron endonuclease complex"/>
    <property type="evidence" value="ECO:0007669"/>
    <property type="project" value="TreeGrafter"/>
</dbReference>
<dbReference type="PANTHER" id="PTHR21027:SF1">
    <property type="entry name" value="TRNA-SPLICING ENDONUCLEASE SUBUNIT SEN54"/>
    <property type="match status" value="1"/>
</dbReference>
<dbReference type="Proteomes" id="UP000218231">
    <property type="component" value="Unassembled WGS sequence"/>
</dbReference>
<dbReference type="EMBL" id="LIAE01010453">
    <property type="protein sequence ID" value="PAV60767.1"/>
    <property type="molecule type" value="Genomic_DNA"/>
</dbReference>
<dbReference type="AlphaFoldDB" id="A0A2A2JGI3"/>
<evidence type="ECO:0000313" key="6">
    <source>
        <dbReference type="Proteomes" id="UP000218231"/>
    </source>
</evidence>
<dbReference type="InterPro" id="IPR024337">
    <property type="entry name" value="tRNA_splic_suSen54"/>
</dbReference>
<organism evidence="5 6">
    <name type="scientific">Diploscapter pachys</name>
    <dbReference type="NCBI Taxonomy" id="2018661"/>
    <lineage>
        <taxon>Eukaryota</taxon>
        <taxon>Metazoa</taxon>
        <taxon>Ecdysozoa</taxon>
        <taxon>Nematoda</taxon>
        <taxon>Chromadorea</taxon>
        <taxon>Rhabditida</taxon>
        <taxon>Rhabditina</taxon>
        <taxon>Rhabditomorpha</taxon>
        <taxon>Rhabditoidea</taxon>
        <taxon>Rhabditidae</taxon>
        <taxon>Diploscapter</taxon>
    </lineage>
</organism>
<evidence type="ECO:0000259" key="4">
    <source>
        <dbReference type="Pfam" id="PF12928"/>
    </source>
</evidence>